<proteinExistence type="predicted"/>
<organism evidence="1 2">
    <name type="scientific">Acinetobacter johnsonii</name>
    <dbReference type="NCBI Taxonomy" id="40214"/>
    <lineage>
        <taxon>Bacteria</taxon>
        <taxon>Pseudomonadati</taxon>
        <taxon>Pseudomonadota</taxon>
        <taxon>Gammaproteobacteria</taxon>
        <taxon>Moraxellales</taxon>
        <taxon>Moraxellaceae</taxon>
        <taxon>Acinetobacter</taxon>
    </lineage>
</organism>
<name>A0AAV3WDU6_ACIJO</name>
<dbReference type="Proteomes" id="UP000321274">
    <property type="component" value="Unassembled WGS sequence"/>
</dbReference>
<comment type="caution">
    <text evidence="1">The sequence shown here is derived from an EMBL/GenBank/DDBJ whole genome shotgun (WGS) entry which is preliminary data.</text>
</comment>
<reference evidence="1 2" key="1">
    <citation type="submission" date="2019-07" db="EMBL/GenBank/DDBJ databases">
        <title>Whole genome shotgun sequence of Acinetobacter johnsonii NBRC 102197.</title>
        <authorList>
            <person name="Hosoyama A."/>
            <person name="Uohara A."/>
            <person name="Ohji S."/>
            <person name="Ichikawa N."/>
        </authorList>
    </citation>
    <scope>NUCLEOTIDE SEQUENCE [LARGE SCALE GENOMIC DNA]</scope>
    <source>
        <strain evidence="1 2">NBRC 102197</strain>
    </source>
</reference>
<dbReference type="AlphaFoldDB" id="A0AAV3WDU6"/>
<evidence type="ECO:0000313" key="1">
    <source>
        <dbReference type="EMBL" id="GEK43757.1"/>
    </source>
</evidence>
<protein>
    <submittedName>
        <fullName evidence="1">Uncharacterized protein</fullName>
    </submittedName>
</protein>
<dbReference type="RefSeq" id="WP_004982921.1">
    <property type="nucleotide sequence ID" value="NZ_BJUJ01000018.1"/>
</dbReference>
<sequence length="64" mass="7534">MSKSLVACTEKYPTKTAILWERISLFYEVVLYKIDIFGLVGAQIFIENTDNKNFKLSFNFNYEK</sequence>
<evidence type="ECO:0000313" key="2">
    <source>
        <dbReference type="Proteomes" id="UP000321274"/>
    </source>
</evidence>
<dbReference type="GeneID" id="56339755"/>
<dbReference type="EMBL" id="BJUJ01000018">
    <property type="protein sequence ID" value="GEK43757.1"/>
    <property type="molecule type" value="Genomic_DNA"/>
</dbReference>
<accession>A0AAV3WDU6</accession>
<gene>
    <name evidence="1" type="ORF">AJO04nite_10150</name>
</gene>